<feature type="domain" description="SRS" evidence="2">
    <location>
        <begin position="174"/>
        <end position="263"/>
    </location>
</feature>
<dbReference type="OrthoDB" id="10670288at2759"/>
<feature type="domain" description="SRS" evidence="2">
    <location>
        <begin position="23"/>
        <end position="154"/>
    </location>
</feature>
<sequence length="297" mass="31505">MTCTARTVKAQDDAAVDQKVCTKSVSPITVKVDADTKTVTFTCGEGFQHLWPAESKEEPSKLTEYFTDDGCQKTEKLTETFGEKSTLQKKTAAPTVPPRELQARDTSPVSYTLTLGSLPDAQQEIYFTCANKAYSPPEQRSAPKEESCVVKVVVPKKPTPPLGTCVPGGGAMILAVSTAGGSAAFKCGEENSKLLPSDTRVFSEDCQHEQSLIAAIPSAQLSSSGNSHTLTVPKLPQAGATICYKCVDKENEGKNQCSVKISVSGSESSGVAAETVSGFLQSALTVFAALDAFHSHW</sequence>
<dbReference type="GO" id="GO:0016020">
    <property type="term" value="C:membrane"/>
    <property type="evidence" value="ECO:0007669"/>
    <property type="project" value="InterPro"/>
</dbReference>
<dbReference type="EMBL" id="NWUJ01000005">
    <property type="protein sequence ID" value="PFH35340.1"/>
    <property type="molecule type" value="Genomic_DNA"/>
</dbReference>
<protein>
    <submittedName>
        <fullName evidence="3">SAG-related sequence</fullName>
    </submittedName>
</protein>
<evidence type="ECO:0000313" key="4">
    <source>
        <dbReference type="Proteomes" id="UP000224006"/>
    </source>
</evidence>
<organism evidence="3 4">
    <name type="scientific">Besnoitia besnoiti</name>
    <name type="common">Apicomplexan protozoan</name>
    <dbReference type="NCBI Taxonomy" id="94643"/>
    <lineage>
        <taxon>Eukaryota</taxon>
        <taxon>Sar</taxon>
        <taxon>Alveolata</taxon>
        <taxon>Apicomplexa</taxon>
        <taxon>Conoidasida</taxon>
        <taxon>Coccidia</taxon>
        <taxon>Eucoccidiorida</taxon>
        <taxon>Eimeriorina</taxon>
        <taxon>Sarcocystidae</taxon>
        <taxon>Besnoitia</taxon>
    </lineage>
</organism>
<dbReference type="GeneID" id="40311155"/>
<dbReference type="Gene3D" id="2.60.40.1320">
    <property type="entry name" value="SRS domain"/>
    <property type="match status" value="2"/>
</dbReference>
<feature type="region of interest" description="Disordered" evidence="1">
    <location>
        <begin position="82"/>
        <end position="106"/>
    </location>
</feature>
<dbReference type="Proteomes" id="UP000224006">
    <property type="component" value="Chromosome V"/>
</dbReference>
<dbReference type="AlphaFoldDB" id="A0A2A9MIX3"/>
<name>A0A2A9MIX3_BESBE</name>
<proteinExistence type="predicted"/>
<dbReference type="KEGG" id="bbes:BESB_062270"/>
<dbReference type="Pfam" id="PF04092">
    <property type="entry name" value="SAG"/>
    <property type="match status" value="2"/>
</dbReference>
<gene>
    <name evidence="3" type="ORF">BESB_062270</name>
</gene>
<reference evidence="3 4" key="1">
    <citation type="submission" date="2017-09" db="EMBL/GenBank/DDBJ databases">
        <title>Genome sequencing of Besnoitia besnoiti strain Bb-Ger1.</title>
        <authorList>
            <person name="Schares G."/>
            <person name="Venepally P."/>
            <person name="Lorenzi H.A."/>
        </authorList>
    </citation>
    <scope>NUCLEOTIDE SEQUENCE [LARGE SCALE GENOMIC DNA]</scope>
    <source>
        <strain evidence="3 4">Bb-Ger1</strain>
    </source>
</reference>
<accession>A0A2A9MIX3</accession>
<evidence type="ECO:0000313" key="3">
    <source>
        <dbReference type="EMBL" id="PFH35340.1"/>
    </source>
</evidence>
<dbReference type="InterPro" id="IPR036755">
    <property type="entry name" value="SRS_dom_sf"/>
</dbReference>
<dbReference type="RefSeq" id="XP_029219349.1">
    <property type="nucleotide sequence ID" value="XM_029364641.1"/>
</dbReference>
<evidence type="ECO:0000259" key="2">
    <source>
        <dbReference type="Pfam" id="PF04092"/>
    </source>
</evidence>
<dbReference type="InterPro" id="IPR007226">
    <property type="entry name" value="SRS_dom"/>
</dbReference>
<comment type="caution">
    <text evidence="3">The sequence shown here is derived from an EMBL/GenBank/DDBJ whole genome shotgun (WGS) entry which is preliminary data.</text>
</comment>
<dbReference type="VEuPathDB" id="ToxoDB:BESB_062270"/>
<dbReference type="SUPFAM" id="SSF74877">
    <property type="entry name" value="Major surface antigen p30, SAG1"/>
    <property type="match status" value="2"/>
</dbReference>
<evidence type="ECO:0000256" key="1">
    <source>
        <dbReference type="SAM" id="MobiDB-lite"/>
    </source>
</evidence>
<keyword evidence="4" id="KW-1185">Reference proteome</keyword>